<dbReference type="PANTHER" id="PTHR34937:SF1">
    <property type="entry name" value="PARAMYOSIN"/>
    <property type="match status" value="1"/>
</dbReference>
<sequence>MATGDDNSDSVLSDVEGDDPVPIVLDTHSSSKESVISIERFQEVVSELDRERKAREVAEKAKSELQVSFNRLKALTHEAIKKRDESVRQRDEAVREKEEALSSSEKTLKELEEVVRLKDELLKQRDESAQELDDVVKARDSTRSEIEASTQLLVTGIEKISGKVSNFKNFSVGGLPRSQKYSGLPAVAYGIIKRTNGIVEELLKQIDTTTKSRNDAREQMDHRNYEIAIEVSQLEAAISELREEVAAKASGIENLEKSLSDKEIMVSEMSEKLNVADKEVGELKQLVNDYDGKLKNLESKMESQRPLQSEQLKYISNIHEQLYEIIKIVDENKLDHSDLSHSMFLPQMDMDENLRASLAGMESISELIKITTEKVRNQVEVKGREAKDLNETVARLVKEKGHIGTLLRSALSRKMKLDPSSKTSEVLQVAENGLREAGLDVRFISLYGNGDKMDSHGKQAAEEIEEDEVYTLAGALEKFVNASQLEIIDLHHSVEELSSQSNQLKAQVEAQERDLSQRKLLIEELKEKESMANQSVEDLMMDIAAAEEEIARWKVAAEQEAAAGRSVEQEFLAQLSVLRKELDEMKQAMLESDKKLKFKEETAAAAMAARDAAEKSLRLADLRASRLRERLEELSQQIEESDTREDSRNRTRQRYACWPWQWLGLNYVGYQQPETQQQNSNEMELAEPLI</sequence>
<evidence type="ECO:0008006" key="5">
    <source>
        <dbReference type="Google" id="ProtNLM"/>
    </source>
</evidence>
<feature type="coiled-coil region" evidence="1">
    <location>
        <begin position="58"/>
        <end position="138"/>
    </location>
</feature>
<dbReference type="AlphaFoldDB" id="A0AAD4SIV8"/>
<evidence type="ECO:0000256" key="1">
    <source>
        <dbReference type="SAM" id="Coils"/>
    </source>
</evidence>
<evidence type="ECO:0000313" key="3">
    <source>
        <dbReference type="EMBL" id="KAI3906097.1"/>
    </source>
</evidence>
<evidence type="ECO:0000256" key="2">
    <source>
        <dbReference type="SAM" id="MobiDB-lite"/>
    </source>
</evidence>
<dbReference type="Proteomes" id="UP001202328">
    <property type="component" value="Unassembled WGS sequence"/>
</dbReference>
<feature type="region of interest" description="Disordered" evidence="2">
    <location>
        <begin position="1"/>
        <end position="21"/>
    </location>
</feature>
<dbReference type="EMBL" id="JAJJMB010010853">
    <property type="protein sequence ID" value="KAI3906097.1"/>
    <property type="molecule type" value="Genomic_DNA"/>
</dbReference>
<comment type="caution">
    <text evidence="3">The sequence shown here is derived from an EMBL/GenBank/DDBJ whole genome shotgun (WGS) entry which is preliminary data.</text>
</comment>
<keyword evidence="1" id="KW-0175">Coiled coil</keyword>
<feature type="coiled-coil region" evidence="1">
    <location>
        <begin position="494"/>
        <end position="644"/>
    </location>
</feature>
<gene>
    <name evidence="3" type="ORF">MKW98_018282</name>
</gene>
<dbReference type="InterPro" id="IPR040300">
    <property type="entry name" value="At3g49055-like"/>
</dbReference>
<proteinExistence type="predicted"/>
<evidence type="ECO:0000313" key="4">
    <source>
        <dbReference type="Proteomes" id="UP001202328"/>
    </source>
</evidence>
<accession>A0AAD4SIV8</accession>
<organism evidence="3 4">
    <name type="scientific">Papaver atlanticum</name>
    <dbReference type="NCBI Taxonomy" id="357466"/>
    <lineage>
        <taxon>Eukaryota</taxon>
        <taxon>Viridiplantae</taxon>
        <taxon>Streptophyta</taxon>
        <taxon>Embryophyta</taxon>
        <taxon>Tracheophyta</taxon>
        <taxon>Spermatophyta</taxon>
        <taxon>Magnoliopsida</taxon>
        <taxon>Ranunculales</taxon>
        <taxon>Papaveraceae</taxon>
        <taxon>Papaveroideae</taxon>
        <taxon>Papaver</taxon>
    </lineage>
</organism>
<protein>
    <recommendedName>
        <fullName evidence="5">Paramyosin</fullName>
    </recommendedName>
</protein>
<keyword evidence="4" id="KW-1185">Reference proteome</keyword>
<dbReference type="PANTHER" id="PTHR34937">
    <property type="entry name" value="OS08G0559800 PROTEIN"/>
    <property type="match status" value="1"/>
</dbReference>
<name>A0AAD4SIV8_9MAGN</name>
<reference evidence="3" key="1">
    <citation type="submission" date="2022-04" db="EMBL/GenBank/DDBJ databases">
        <title>A functionally conserved STORR gene fusion in Papaver species that diverged 16.8 million years ago.</title>
        <authorList>
            <person name="Catania T."/>
        </authorList>
    </citation>
    <scope>NUCLEOTIDE SEQUENCE</scope>
    <source>
        <strain evidence="3">S-188037</strain>
    </source>
</reference>
<feature type="coiled-coil region" evidence="1">
    <location>
        <begin position="199"/>
        <end position="300"/>
    </location>
</feature>